<feature type="compositionally biased region" description="Low complexity" evidence="1">
    <location>
        <begin position="63"/>
        <end position="80"/>
    </location>
</feature>
<keyword evidence="4" id="KW-1185">Reference proteome</keyword>
<reference evidence="2 3" key="1">
    <citation type="journal article" date="2010" name="Nature">
        <title>Genome sequencing and analysis of the model grass Brachypodium distachyon.</title>
        <authorList>
            <consortium name="International Brachypodium Initiative"/>
        </authorList>
    </citation>
    <scope>NUCLEOTIDE SEQUENCE [LARGE SCALE GENOMIC DNA]</scope>
    <source>
        <strain evidence="2 3">Bd21</strain>
    </source>
</reference>
<accession>A0A2K2DUD3</accession>
<proteinExistence type="predicted"/>
<dbReference type="Gramene" id="PNT77884">
    <property type="protein sequence ID" value="PNT77884"/>
    <property type="gene ID" value="BRADI_1g69935v3"/>
</dbReference>
<dbReference type="EnsemblPlants" id="PNT77884">
    <property type="protein sequence ID" value="PNT77884"/>
    <property type="gene ID" value="BRADI_1g69935v3"/>
</dbReference>
<reference evidence="2" key="2">
    <citation type="submission" date="2017-06" db="EMBL/GenBank/DDBJ databases">
        <title>WGS assembly of Brachypodium distachyon.</title>
        <authorList>
            <consortium name="The International Brachypodium Initiative"/>
            <person name="Lucas S."/>
            <person name="Harmon-Smith M."/>
            <person name="Lail K."/>
            <person name="Tice H."/>
            <person name="Grimwood J."/>
            <person name="Bruce D."/>
            <person name="Barry K."/>
            <person name="Shu S."/>
            <person name="Lindquist E."/>
            <person name="Wang M."/>
            <person name="Pitluck S."/>
            <person name="Vogel J.P."/>
            <person name="Garvin D.F."/>
            <person name="Mockler T.C."/>
            <person name="Schmutz J."/>
            <person name="Rokhsar D."/>
            <person name="Bevan M.W."/>
        </authorList>
    </citation>
    <scope>NUCLEOTIDE SEQUENCE</scope>
    <source>
        <strain evidence="2">Bd21</strain>
    </source>
</reference>
<feature type="region of interest" description="Disordered" evidence="1">
    <location>
        <begin position="54"/>
        <end position="132"/>
    </location>
</feature>
<protein>
    <submittedName>
        <fullName evidence="2 3">Uncharacterized protein</fullName>
    </submittedName>
</protein>
<sequence>MRSLLSASPSSPLPAEHSLTLSMKISSWAKRVRRPPNDAAGRLPEIRKQFLQRHPAGMRGDNRANAAAARIAASPKSAAAGVTTEARPLVPPPRGQMSPTPPNESAGSRRSGNNSSNATQPECGETIRETRRPRAVAGWAGGGEGGGGGSIEFLSEERGGGGERMRGGLFPVEAMSCDCGRLLSAREVNWDRPPVGAGIRAAEGTGVGEEAGGANPGSGSGGADGADHASRTRTYLLGPRGSGTGVRAAPEPGGVTAGALRVPAGHGERRQRALRAAAGAGRLRAAAERLRSSSAPAEVRRGAAAESLRAYCGWRRGTASGSGALRAAADGRSTASSLHRQAATRLMKRTTNRSQSLIWGHLVHVCKELRWCPAMAFFGGHPSGFVQSTGGAALGS</sequence>
<reference evidence="3" key="3">
    <citation type="submission" date="2018-08" db="UniProtKB">
        <authorList>
            <consortium name="EnsemblPlants"/>
        </authorList>
    </citation>
    <scope>IDENTIFICATION</scope>
    <source>
        <strain evidence="3">cv. Bd21</strain>
    </source>
</reference>
<name>A0A2K2DUD3_BRADI</name>
<feature type="region of interest" description="Disordered" evidence="1">
    <location>
        <begin position="206"/>
        <end position="229"/>
    </location>
</feature>
<dbReference type="Proteomes" id="UP000008810">
    <property type="component" value="Chromosome 1"/>
</dbReference>
<evidence type="ECO:0000313" key="3">
    <source>
        <dbReference type="EnsemblPlants" id="PNT77884"/>
    </source>
</evidence>
<evidence type="ECO:0000313" key="2">
    <source>
        <dbReference type="EMBL" id="PNT77884.1"/>
    </source>
</evidence>
<feature type="region of interest" description="Disordered" evidence="1">
    <location>
        <begin position="236"/>
        <end position="255"/>
    </location>
</feature>
<feature type="compositionally biased region" description="Gly residues" evidence="1">
    <location>
        <begin position="206"/>
        <end position="224"/>
    </location>
</feature>
<feature type="compositionally biased region" description="Low complexity" evidence="1">
    <location>
        <begin position="105"/>
        <end position="118"/>
    </location>
</feature>
<dbReference type="EMBL" id="CM000880">
    <property type="protein sequence ID" value="PNT77884.1"/>
    <property type="molecule type" value="Genomic_DNA"/>
</dbReference>
<gene>
    <name evidence="2" type="ORF">BRADI_1g69935v3</name>
</gene>
<feature type="compositionally biased region" description="Pro residues" evidence="1">
    <location>
        <begin position="89"/>
        <end position="102"/>
    </location>
</feature>
<dbReference type="InParanoid" id="A0A2K2DUD3"/>
<organism evidence="2">
    <name type="scientific">Brachypodium distachyon</name>
    <name type="common">Purple false brome</name>
    <name type="synonym">Trachynia distachya</name>
    <dbReference type="NCBI Taxonomy" id="15368"/>
    <lineage>
        <taxon>Eukaryota</taxon>
        <taxon>Viridiplantae</taxon>
        <taxon>Streptophyta</taxon>
        <taxon>Embryophyta</taxon>
        <taxon>Tracheophyta</taxon>
        <taxon>Spermatophyta</taxon>
        <taxon>Magnoliopsida</taxon>
        <taxon>Liliopsida</taxon>
        <taxon>Poales</taxon>
        <taxon>Poaceae</taxon>
        <taxon>BOP clade</taxon>
        <taxon>Pooideae</taxon>
        <taxon>Stipodae</taxon>
        <taxon>Brachypodieae</taxon>
        <taxon>Brachypodium</taxon>
    </lineage>
</organism>
<evidence type="ECO:0000313" key="4">
    <source>
        <dbReference type="Proteomes" id="UP000008810"/>
    </source>
</evidence>
<evidence type="ECO:0000256" key="1">
    <source>
        <dbReference type="SAM" id="MobiDB-lite"/>
    </source>
</evidence>
<dbReference type="AlphaFoldDB" id="A0A2K2DUD3"/>